<accession>A0ABD5QTP9</accession>
<evidence type="ECO:0000313" key="3">
    <source>
        <dbReference type="Proteomes" id="UP001596145"/>
    </source>
</evidence>
<comment type="caution">
    <text evidence="2">The sequence shown here is derived from an EMBL/GenBank/DDBJ whole genome shotgun (WGS) entry which is preliminary data.</text>
</comment>
<dbReference type="RefSeq" id="WP_136516520.1">
    <property type="nucleotide sequence ID" value="NZ_JBHSKV010000017.1"/>
</dbReference>
<name>A0ABD5QTP9_9EURY</name>
<reference evidence="2 3" key="1">
    <citation type="journal article" date="2019" name="Int. J. Syst. Evol. Microbiol.">
        <title>The Global Catalogue of Microorganisms (GCM) 10K type strain sequencing project: providing services to taxonomists for standard genome sequencing and annotation.</title>
        <authorList>
            <consortium name="The Broad Institute Genomics Platform"/>
            <consortium name="The Broad Institute Genome Sequencing Center for Infectious Disease"/>
            <person name="Wu L."/>
            <person name="Ma J."/>
        </authorList>
    </citation>
    <scope>NUCLEOTIDE SEQUENCE [LARGE SCALE GENOMIC DNA]</scope>
    <source>
        <strain evidence="2 3">CGMCC 1.16026</strain>
    </source>
</reference>
<organism evidence="2 3">
    <name type="scientific">Halorubrum glutamatedens</name>
    <dbReference type="NCBI Taxonomy" id="2707018"/>
    <lineage>
        <taxon>Archaea</taxon>
        <taxon>Methanobacteriati</taxon>
        <taxon>Methanobacteriota</taxon>
        <taxon>Stenosarchaea group</taxon>
        <taxon>Halobacteria</taxon>
        <taxon>Halobacteriales</taxon>
        <taxon>Haloferacaceae</taxon>
        <taxon>Halorubrum</taxon>
    </lineage>
</organism>
<gene>
    <name evidence="2" type="ORF">ACFPJA_12365</name>
</gene>
<keyword evidence="3" id="KW-1185">Reference proteome</keyword>
<dbReference type="AlphaFoldDB" id="A0ABD5QTP9"/>
<sequence>MSDTITAAELTTGDTFRDVEGHGQTNSHGPSVTDEVVVKKPWSGDSWLLAPVLENGRTAKGTSFALSHEEIDARFEAGRYLPTDLEVNRTLDADALPVDTSTDVYIRFGDIPDDERSYNHTDDCYEDGVSVYAAEIESVPPASEAPAMFVPIGSKTLQILMLAQRDTYLVTGERVGTGVDGEPLLRNVEIVSELGRGDEASGWVIVGDDDE</sequence>
<protein>
    <submittedName>
        <fullName evidence="2">Uncharacterized protein</fullName>
    </submittedName>
</protein>
<feature type="region of interest" description="Disordered" evidence="1">
    <location>
        <begin position="1"/>
        <end position="32"/>
    </location>
</feature>
<proteinExistence type="predicted"/>
<evidence type="ECO:0000313" key="2">
    <source>
        <dbReference type="EMBL" id="MFC5135506.1"/>
    </source>
</evidence>
<evidence type="ECO:0000256" key="1">
    <source>
        <dbReference type="SAM" id="MobiDB-lite"/>
    </source>
</evidence>
<dbReference type="Proteomes" id="UP001596145">
    <property type="component" value="Unassembled WGS sequence"/>
</dbReference>
<dbReference type="EMBL" id="JBHSKV010000017">
    <property type="protein sequence ID" value="MFC5135506.1"/>
    <property type="molecule type" value="Genomic_DNA"/>
</dbReference>